<dbReference type="InterPro" id="IPR058240">
    <property type="entry name" value="rSAM_sf"/>
</dbReference>
<comment type="function">
    <text evidence="12">Specifically methylates position 2 of adenine 2503 in 23S rRNA and position 2 of adenine 37 in tRNAs.</text>
</comment>
<feature type="active site" description="Proton acceptor" evidence="12">
    <location>
        <position position="107"/>
    </location>
</feature>
<dbReference type="NCBIfam" id="TIGR00048">
    <property type="entry name" value="rRNA_mod_RlmN"/>
    <property type="match status" value="1"/>
</dbReference>
<organism evidence="14 15">
    <name type="scientific">Eiseniibacteriota bacterium</name>
    <dbReference type="NCBI Taxonomy" id="2212470"/>
    <lineage>
        <taxon>Bacteria</taxon>
        <taxon>Candidatus Eiseniibacteriota</taxon>
    </lineage>
</organism>
<dbReference type="GO" id="GO:0051539">
    <property type="term" value="F:4 iron, 4 sulfur cluster binding"/>
    <property type="evidence" value="ECO:0007669"/>
    <property type="project" value="UniProtKB-UniRule"/>
</dbReference>
<keyword evidence="12" id="KW-1015">Disulfide bond</keyword>
<dbReference type="GO" id="GO:0019843">
    <property type="term" value="F:rRNA binding"/>
    <property type="evidence" value="ECO:0007669"/>
    <property type="project" value="UniProtKB-UniRule"/>
</dbReference>
<dbReference type="InterPro" id="IPR004383">
    <property type="entry name" value="rRNA_lsu_MTrfase_RlmN/Cfr"/>
</dbReference>
<evidence type="ECO:0000256" key="8">
    <source>
        <dbReference type="ARBA" id="ARBA00022694"/>
    </source>
</evidence>
<keyword evidence="10 12" id="KW-0408">Iron</keyword>
<keyword evidence="3 12" id="KW-0963">Cytoplasm</keyword>
<keyword evidence="6 12" id="KW-0808">Transferase</keyword>
<sequence length="360" mass="39376">MTTLPNLAVSPVFPPAAPSLFGLSRDTLGDRLTAHGVPRYRADQIYAWVYQKHHRSAASMTNLPSGLRSGLEAVCTLDLPRLDTVLGTQDSMTQKFVLELADGARVECVSMRTEKRLTFCVSSQVGCALKCAFCATGLMGLKRNLRAEEIVAQVLAMGDFHRWRDARFNIVFMGMGEPLVNYEPVIESIRILRDERGLNLGARRITVSTSGVVPGIRRLATERMPLGLALSLHATTDELRNELIPLNRRWPLADLIPSVRDYGRAVGRRVTLEYTLLDGVNDLPEDALRLAAIARSLPSKINLIPYNPVPGLPFRRPSPAAVEAFAQQLYPIAPAVTVRNTLGGEIWAACGQLGGLSPTG</sequence>
<keyword evidence="9 12" id="KW-0479">Metal-binding</keyword>
<dbReference type="SUPFAM" id="SSF102114">
    <property type="entry name" value="Radical SAM enzymes"/>
    <property type="match status" value="1"/>
</dbReference>
<evidence type="ECO:0000256" key="4">
    <source>
        <dbReference type="ARBA" id="ARBA00022552"/>
    </source>
</evidence>
<dbReference type="PANTHER" id="PTHR30544:SF5">
    <property type="entry name" value="RADICAL SAM CORE DOMAIN-CONTAINING PROTEIN"/>
    <property type="match status" value="1"/>
</dbReference>
<dbReference type="GO" id="GO:0070475">
    <property type="term" value="P:rRNA base methylation"/>
    <property type="evidence" value="ECO:0007669"/>
    <property type="project" value="UniProtKB-UniRule"/>
</dbReference>
<accession>A0A849SGQ6</accession>
<evidence type="ECO:0000256" key="11">
    <source>
        <dbReference type="ARBA" id="ARBA00023014"/>
    </source>
</evidence>
<reference evidence="14 15" key="1">
    <citation type="submission" date="2020-04" db="EMBL/GenBank/DDBJ databases">
        <title>Metagenomic profiling of ammonia- and methane-oxidizing microorganisms in a Dutch drinking water treatment plant.</title>
        <authorList>
            <person name="Poghosyan L."/>
            <person name="Leucker S."/>
        </authorList>
    </citation>
    <scope>NUCLEOTIDE SEQUENCE [LARGE SCALE GENOMIC DNA]</scope>
    <source>
        <strain evidence="14">S-RSF-IL-03</strain>
    </source>
</reference>
<keyword evidence="11 12" id="KW-0411">Iron-sulfur</keyword>
<dbReference type="GO" id="GO:0046872">
    <property type="term" value="F:metal ion binding"/>
    <property type="evidence" value="ECO:0007669"/>
    <property type="project" value="UniProtKB-KW"/>
</dbReference>
<comment type="catalytic activity">
    <reaction evidence="12">
        <text>adenosine(37) in tRNA + 2 reduced [2Fe-2S]-[ferredoxin] + 2 S-adenosyl-L-methionine = 2-methyladenosine(37) in tRNA + 5'-deoxyadenosine + L-methionine + 2 oxidized [2Fe-2S]-[ferredoxin] + S-adenosyl-L-homocysteine</text>
        <dbReference type="Rhea" id="RHEA:43332"/>
        <dbReference type="Rhea" id="RHEA-COMP:10000"/>
        <dbReference type="Rhea" id="RHEA-COMP:10001"/>
        <dbReference type="Rhea" id="RHEA-COMP:10162"/>
        <dbReference type="Rhea" id="RHEA-COMP:10485"/>
        <dbReference type="ChEBI" id="CHEBI:17319"/>
        <dbReference type="ChEBI" id="CHEBI:33737"/>
        <dbReference type="ChEBI" id="CHEBI:33738"/>
        <dbReference type="ChEBI" id="CHEBI:57844"/>
        <dbReference type="ChEBI" id="CHEBI:57856"/>
        <dbReference type="ChEBI" id="CHEBI:59789"/>
        <dbReference type="ChEBI" id="CHEBI:74411"/>
        <dbReference type="ChEBI" id="CHEBI:74497"/>
        <dbReference type="EC" id="2.1.1.192"/>
    </reaction>
</comment>
<comment type="caution">
    <text evidence="12">Lacks conserved residue(s) required for the propagation of feature annotation.</text>
</comment>
<dbReference type="InterPro" id="IPR027492">
    <property type="entry name" value="RNA_MTrfase_RlmN"/>
</dbReference>
<dbReference type="SFLD" id="SFLDF00275">
    <property type="entry name" value="adenosine_C2_methyltransferase"/>
    <property type="match status" value="1"/>
</dbReference>
<keyword evidence="7 12" id="KW-0949">S-adenosyl-L-methionine</keyword>
<feature type="binding site" evidence="12">
    <location>
        <begin position="176"/>
        <end position="177"/>
    </location>
    <ligand>
        <name>S-adenosyl-L-methionine</name>
        <dbReference type="ChEBI" id="CHEBI:59789"/>
    </ligand>
</feature>
<keyword evidence="5 12" id="KW-0489">Methyltransferase</keyword>
<feature type="domain" description="Radical SAM core" evidence="13">
    <location>
        <begin position="113"/>
        <end position="345"/>
    </location>
</feature>
<dbReference type="EMBL" id="JABFRW010000060">
    <property type="protein sequence ID" value="NOT33641.1"/>
    <property type="molecule type" value="Genomic_DNA"/>
</dbReference>
<feature type="binding site" evidence="12">
    <location>
        <begin position="231"/>
        <end position="233"/>
    </location>
    <ligand>
        <name>S-adenosyl-L-methionine</name>
        <dbReference type="ChEBI" id="CHEBI:59789"/>
    </ligand>
</feature>
<keyword evidence="4 12" id="KW-0698">rRNA processing</keyword>
<comment type="caution">
    <text evidence="14">The sequence shown here is derived from an EMBL/GenBank/DDBJ whole genome shotgun (WGS) entry which is preliminary data.</text>
</comment>
<feature type="active site" description="S-methylcysteine intermediate" evidence="12">
    <location>
        <position position="350"/>
    </location>
</feature>
<dbReference type="Gene3D" id="3.20.20.70">
    <property type="entry name" value="Aldolase class I"/>
    <property type="match status" value="1"/>
</dbReference>
<keyword evidence="8 12" id="KW-0819">tRNA processing</keyword>
<dbReference type="PROSITE" id="PS51918">
    <property type="entry name" value="RADICAL_SAM"/>
    <property type="match status" value="1"/>
</dbReference>
<evidence type="ECO:0000256" key="2">
    <source>
        <dbReference type="ARBA" id="ARBA00022485"/>
    </source>
</evidence>
<protein>
    <recommendedName>
        <fullName evidence="12">Probable dual-specificity RNA methyltransferase RlmN</fullName>
        <ecNumber evidence="12">2.1.1.192</ecNumber>
    </recommendedName>
    <alternativeName>
        <fullName evidence="12">23S rRNA (adenine(2503)-C(2))-methyltransferase</fullName>
    </alternativeName>
    <alternativeName>
        <fullName evidence="12">23S rRNA m2A2503 methyltransferase</fullName>
    </alternativeName>
    <alternativeName>
        <fullName evidence="12">Ribosomal RNA large subunit methyltransferase N</fullName>
    </alternativeName>
    <alternativeName>
        <fullName evidence="12">tRNA (adenine(37)-C(2))-methyltransferase</fullName>
    </alternativeName>
    <alternativeName>
        <fullName evidence="12">tRNA m2A37 methyltransferase</fullName>
    </alternativeName>
</protein>
<evidence type="ECO:0000256" key="12">
    <source>
        <dbReference type="HAMAP-Rule" id="MF_01849"/>
    </source>
</evidence>
<dbReference type="GO" id="GO:0005737">
    <property type="term" value="C:cytoplasm"/>
    <property type="evidence" value="ECO:0007669"/>
    <property type="project" value="UniProtKB-SubCell"/>
</dbReference>
<evidence type="ECO:0000256" key="6">
    <source>
        <dbReference type="ARBA" id="ARBA00022679"/>
    </source>
</evidence>
<dbReference type="AlphaFoldDB" id="A0A849SGQ6"/>
<dbReference type="InterPro" id="IPR013785">
    <property type="entry name" value="Aldolase_TIM"/>
</dbReference>
<evidence type="ECO:0000256" key="10">
    <source>
        <dbReference type="ARBA" id="ARBA00023004"/>
    </source>
</evidence>
<dbReference type="GO" id="GO:0030488">
    <property type="term" value="P:tRNA methylation"/>
    <property type="evidence" value="ECO:0007669"/>
    <property type="project" value="UniProtKB-UniRule"/>
</dbReference>
<dbReference type="InterPro" id="IPR040072">
    <property type="entry name" value="Methyltransferase_A"/>
</dbReference>
<dbReference type="GO" id="GO:0000049">
    <property type="term" value="F:tRNA binding"/>
    <property type="evidence" value="ECO:0007669"/>
    <property type="project" value="UniProtKB-UniRule"/>
</dbReference>
<name>A0A849SGQ6_UNCEI</name>
<evidence type="ECO:0000256" key="3">
    <source>
        <dbReference type="ARBA" id="ARBA00022490"/>
    </source>
</evidence>
<dbReference type="GO" id="GO:0070040">
    <property type="term" value="F:rRNA (adenine(2503)-C2-)-methyltransferase activity"/>
    <property type="evidence" value="ECO:0007669"/>
    <property type="project" value="UniProtKB-UniRule"/>
</dbReference>
<dbReference type="CDD" id="cd01335">
    <property type="entry name" value="Radical_SAM"/>
    <property type="match status" value="1"/>
</dbReference>
<feature type="binding site" evidence="12">
    <location>
        <position position="127"/>
    </location>
    <ligand>
        <name>[4Fe-4S] cluster</name>
        <dbReference type="ChEBI" id="CHEBI:49883"/>
        <note>4Fe-4S-S-AdoMet</note>
    </ligand>
</feature>
<gene>
    <name evidence="12 14" type="primary">rlmN</name>
    <name evidence="14" type="ORF">HOP12_05655</name>
</gene>
<dbReference type="SFLD" id="SFLDS00029">
    <property type="entry name" value="Radical_SAM"/>
    <property type="match status" value="1"/>
</dbReference>
<feature type="binding site" evidence="12">
    <location>
        <position position="131"/>
    </location>
    <ligand>
        <name>[4Fe-4S] cluster</name>
        <dbReference type="ChEBI" id="CHEBI:49883"/>
        <note>4Fe-4S-S-AdoMet</note>
    </ligand>
</feature>
<dbReference type="HAMAP" id="MF_01849">
    <property type="entry name" value="RNA_methyltr_RlmN"/>
    <property type="match status" value="1"/>
</dbReference>
<keyword evidence="2 12" id="KW-0004">4Fe-4S</keyword>
<comment type="catalytic activity">
    <reaction evidence="12">
        <text>adenosine(2503) in 23S rRNA + 2 reduced [2Fe-2S]-[ferredoxin] + 2 S-adenosyl-L-methionine = 2-methyladenosine(2503) in 23S rRNA + 5'-deoxyadenosine + L-methionine + 2 oxidized [2Fe-2S]-[ferredoxin] + S-adenosyl-L-homocysteine</text>
        <dbReference type="Rhea" id="RHEA:42916"/>
        <dbReference type="Rhea" id="RHEA-COMP:10000"/>
        <dbReference type="Rhea" id="RHEA-COMP:10001"/>
        <dbReference type="Rhea" id="RHEA-COMP:10152"/>
        <dbReference type="Rhea" id="RHEA-COMP:10282"/>
        <dbReference type="ChEBI" id="CHEBI:17319"/>
        <dbReference type="ChEBI" id="CHEBI:33737"/>
        <dbReference type="ChEBI" id="CHEBI:33738"/>
        <dbReference type="ChEBI" id="CHEBI:57844"/>
        <dbReference type="ChEBI" id="CHEBI:57856"/>
        <dbReference type="ChEBI" id="CHEBI:59789"/>
        <dbReference type="ChEBI" id="CHEBI:74411"/>
        <dbReference type="ChEBI" id="CHEBI:74497"/>
        <dbReference type="EC" id="2.1.1.192"/>
    </reaction>
</comment>
<evidence type="ECO:0000256" key="5">
    <source>
        <dbReference type="ARBA" id="ARBA00022603"/>
    </source>
</evidence>
<dbReference type="InterPro" id="IPR007197">
    <property type="entry name" value="rSAM"/>
</dbReference>
<comment type="similarity">
    <text evidence="12">Belongs to the radical SAM superfamily. RlmN family.</text>
</comment>
<comment type="subcellular location">
    <subcellularLocation>
        <location evidence="1 12">Cytoplasm</location>
    </subcellularLocation>
</comment>
<dbReference type="Proteomes" id="UP000580839">
    <property type="component" value="Unassembled WGS sequence"/>
</dbReference>
<proteinExistence type="inferred from homology"/>
<dbReference type="Pfam" id="PF04055">
    <property type="entry name" value="Radical_SAM"/>
    <property type="match status" value="1"/>
</dbReference>
<evidence type="ECO:0000259" key="13">
    <source>
        <dbReference type="PROSITE" id="PS51918"/>
    </source>
</evidence>
<comment type="miscellaneous">
    <text evidence="12">Reaction proceeds by a ping-pong mechanism involving intermediate methylation of a conserved cysteine residue.</text>
</comment>
<dbReference type="EC" id="2.1.1.192" evidence="12"/>
<comment type="cofactor">
    <cofactor evidence="12">
        <name>[4Fe-4S] cluster</name>
        <dbReference type="ChEBI" id="CHEBI:49883"/>
    </cofactor>
    <text evidence="12">Binds 1 [4Fe-4S] cluster. The cluster is coordinated with 3 cysteines and an exchangeable S-adenosyl-L-methionine.</text>
</comment>
<dbReference type="InterPro" id="IPR048641">
    <property type="entry name" value="RlmN_N"/>
</dbReference>
<dbReference type="FunFam" id="3.20.20.70:FF:000014">
    <property type="entry name" value="Probable dual-specificity RNA methyltransferase RlmN"/>
    <property type="match status" value="1"/>
</dbReference>
<feature type="binding site" evidence="12">
    <location>
        <position position="307"/>
    </location>
    <ligand>
        <name>S-adenosyl-L-methionine</name>
        <dbReference type="ChEBI" id="CHEBI:59789"/>
    </ligand>
</feature>
<feature type="binding site" evidence="12">
    <location>
        <position position="208"/>
    </location>
    <ligand>
        <name>S-adenosyl-L-methionine</name>
        <dbReference type="ChEBI" id="CHEBI:59789"/>
    </ligand>
</feature>
<evidence type="ECO:0000256" key="7">
    <source>
        <dbReference type="ARBA" id="ARBA00022691"/>
    </source>
</evidence>
<evidence type="ECO:0000313" key="15">
    <source>
        <dbReference type="Proteomes" id="UP000580839"/>
    </source>
</evidence>
<evidence type="ECO:0000256" key="9">
    <source>
        <dbReference type="ARBA" id="ARBA00022723"/>
    </source>
</evidence>
<feature type="binding site" evidence="12">
    <location>
        <position position="134"/>
    </location>
    <ligand>
        <name>[4Fe-4S] cluster</name>
        <dbReference type="ChEBI" id="CHEBI:49883"/>
        <note>4Fe-4S-S-AdoMet</note>
    </ligand>
</feature>
<dbReference type="Gene3D" id="1.10.150.530">
    <property type="match status" value="1"/>
</dbReference>
<evidence type="ECO:0000313" key="14">
    <source>
        <dbReference type="EMBL" id="NOT33641.1"/>
    </source>
</evidence>
<dbReference type="PANTHER" id="PTHR30544">
    <property type="entry name" value="23S RRNA METHYLTRANSFERASE"/>
    <property type="match status" value="1"/>
</dbReference>
<dbReference type="SFLD" id="SFLDG01062">
    <property type="entry name" value="methyltransferase_(Class_A)"/>
    <property type="match status" value="1"/>
</dbReference>
<dbReference type="PIRSF" id="PIRSF006004">
    <property type="entry name" value="CHP00048"/>
    <property type="match status" value="1"/>
</dbReference>
<dbReference type="Pfam" id="PF21016">
    <property type="entry name" value="RlmN_N"/>
    <property type="match status" value="1"/>
</dbReference>
<dbReference type="GO" id="GO:0002935">
    <property type="term" value="F:tRNA (adenine(37)-C2)-methyltransferase activity"/>
    <property type="evidence" value="ECO:0007669"/>
    <property type="project" value="UniProtKB-UniRule"/>
</dbReference>
<evidence type="ECO:0000256" key="1">
    <source>
        <dbReference type="ARBA" id="ARBA00004496"/>
    </source>
</evidence>